<feature type="transmembrane region" description="Helical" evidence="5">
    <location>
        <begin position="45"/>
        <end position="64"/>
    </location>
</feature>
<comment type="subcellular location">
    <subcellularLocation>
        <location evidence="1">Membrane</location>
        <topology evidence="1">Multi-pass membrane protein</topology>
    </subcellularLocation>
</comment>
<evidence type="ECO:0000256" key="2">
    <source>
        <dbReference type="ARBA" id="ARBA00022692"/>
    </source>
</evidence>
<dbReference type="GO" id="GO:0016020">
    <property type="term" value="C:membrane"/>
    <property type="evidence" value="ECO:0007669"/>
    <property type="project" value="UniProtKB-SubCell"/>
</dbReference>
<dbReference type="SUPFAM" id="SSF81324">
    <property type="entry name" value="Voltage-gated potassium channels"/>
    <property type="match status" value="1"/>
</dbReference>
<reference evidence="6 7" key="1">
    <citation type="submission" date="2018-05" db="EMBL/GenBank/DDBJ databases">
        <title>Abyssibacter profundi OUC007T gen. nov., sp. nov, a marine bacterium isolated from seawater of the Mariana Trench.</title>
        <authorList>
            <person name="Zhou S."/>
        </authorList>
    </citation>
    <scope>NUCLEOTIDE SEQUENCE [LARGE SCALE GENOMIC DNA]</scope>
    <source>
        <strain evidence="6 7">OUC007</strain>
    </source>
</reference>
<keyword evidence="7" id="KW-1185">Reference proteome</keyword>
<keyword evidence="3 5" id="KW-1133">Transmembrane helix</keyword>
<keyword evidence="4 5" id="KW-0472">Membrane</keyword>
<evidence type="ECO:0000256" key="1">
    <source>
        <dbReference type="ARBA" id="ARBA00004141"/>
    </source>
</evidence>
<gene>
    <name evidence="6" type="ORF">DEH80_07110</name>
</gene>
<dbReference type="OrthoDB" id="6717392at2"/>
<dbReference type="EMBL" id="QEQK01000005">
    <property type="protein sequence ID" value="PWN56584.1"/>
    <property type="molecule type" value="Genomic_DNA"/>
</dbReference>
<feature type="transmembrane region" description="Helical" evidence="5">
    <location>
        <begin position="15"/>
        <end position="33"/>
    </location>
</feature>
<evidence type="ECO:0000256" key="3">
    <source>
        <dbReference type="ARBA" id="ARBA00022989"/>
    </source>
</evidence>
<dbReference type="Proteomes" id="UP000251800">
    <property type="component" value="Unassembled WGS sequence"/>
</dbReference>
<comment type="caution">
    <text evidence="6">The sequence shown here is derived from an EMBL/GenBank/DDBJ whole genome shotgun (WGS) entry which is preliminary data.</text>
</comment>
<sequence>MVIAESRDPEHRIRLIDWLMLLLAVVSIGLLAYETWWVTDEDIRAMIIAADVTICAIFAAEFIWRWRSFGFSRRFVLVNWYEILGMIPVSHPAIRGFRLFRIIRILIVLSRFGMAADRAFGETFTHNLLNRLRQWVVNLIGGAVTIYVLDEVADVLHKGTYTRNVARALEQHTDEIESAVRETVYADPNLGRLKRLPFFDAIVSTSTQVTQRVIIEFLQNERTDRLVADILHENIEQIRLSVRAREDQRSLARRKPRDDAPTP</sequence>
<evidence type="ECO:0000256" key="4">
    <source>
        <dbReference type="ARBA" id="ARBA00023136"/>
    </source>
</evidence>
<name>A0A363UMH0_9GAMM</name>
<evidence type="ECO:0000313" key="6">
    <source>
        <dbReference type="EMBL" id="PWN56584.1"/>
    </source>
</evidence>
<organism evidence="6 7">
    <name type="scientific">Abyssibacter profundi</name>
    <dbReference type="NCBI Taxonomy" id="2182787"/>
    <lineage>
        <taxon>Bacteria</taxon>
        <taxon>Pseudomonadati</taxon>
        <taxon>Pseudomonadota</taxon>
        <taxon>Gammaproteobacteria</taxon>
        <taxon>Chromatiales</taxon>
        <taxon>Oceanococcaceae</taxon>
        <taxon>Abyssibacter</taxon>
    </lineage>
</organism>
<dbReference type="RefSeq" id="WP_109719778.1">
    <property type="nucleotide sequence ID" value="NZ_QEQK01000005.1"/>
</dbReference>
<evidence type="ECO:0000313" key="7">
    <source>
        <dbReference type="Proteomes" id="UP000251800"/>
    </source>
</evidence>
<dbReference type="AlphaFoldDB" id="A0A363UMH0"/>
<keyword evidence="2 5" id="KW-0812">Transmembrane</keyword>
<dbReference type="InterPro" id="IPR027359">
    <property type="entry name" value="Volt_channel_dom_sf"/>
</dbReference>
<proteinExistence type="predicted"/>
<evidence type="ECO:0000256" key="5">
    <source>
        <dbReference type="SAM" id="Phobius"/>
    </source>
</evidence>
<dbReference type="Gene3D" id="1.20.120.350">
    <property type="entry name" value="Voltage-gated potassium channels. Chain C"/>
    <property type="match status" value="1"/>
</dbReference>
<protein>
    <submittedName>
        <fullName evidence="6">Uncharacterized protein</fullName>
    </submittedName>
</protein>
<accession>A0A363UMH0</accession>